<protein>
    <submittedName>
        <fullName evidence="1">Uncharacterized protein</fullName>
    </submittedName>
</protein>
<dbReference type="AlphaFoldDB" id="A0A239M4P8"/>
<keyword evidence="2" id="KW-1185">Reference proteome</keyword>
<dbReference type="Proteomes" id="UP000198282">
    <property type="component" value="Unassembled WGS sequence"/>
</dbReference>
<gene>
    <name evidence="1" type="ORF">SAMN05216276_103782</name>
</gene>
<dbReference type="RefSeq" id="WP_143653391.1">
    <property type="nucleotide sequence ID" value="NZ_FZOD01000037.1"/>
</dbReference>
<dbReference type="EMBL" id="FZOD01000037">
    <property type="protein sequence ID" value="SNT37530.1"/>
    <property type="molecule type" value="Genomic_DNA"/>
</dbReference>
<name>A0A239M4P8_9ACTN</name>
<organism evidence="1 2">
    <name type="scientific">Streptosporangium subroseum</name>
    <dbReference type="NCBI Taxonomy" id="106412"/>
    <lineage>
        <taxon>Bacteria</taxon>
        <taxon>Bacillati</taxon>
        <taxon>Actinomycetota</taxon>
        <taxon>Actinomycetes</taxon>
        <taxon>Streptosporangiales</taxon>
        <taxon>Streptosporangiaceae</taxon>
        <taxon>Streptosporangium</taxon>
    </lineage>
</organism>
<proteinExistence type="predicted"/>
<reference evidence="1 2" key="1">
    <citation type="submission" date="2017-06" db="EMBL/GenBank/DDBJ databases">
        <authorList>
            <person name="Kim H.J."/>
            <person name="Triplett B.A."/>
        </authorList>
    </citation>
    <scope>NUCLEOTIDE SEQUENCE [LARGE SCALE GENOMIC DNA]</scope>
    <source>
        <strain evidence="1 2">CGMCC 4.2132</strain>
    </source>
</reference>
<evidence type="ECO:0000313" key="1">
    <source>
        <dbReference type="EMBL" id="SNT37530.1"/>
    </source>
</evidence>
<sequence>MYGTAFDQAARQVYLAHRDGEARVGPLVELAFAVYEGGGRGRATRELLERPSAELTSADLVRLGGSLLAEAGFEPGFDLEPTWWTTLEQALAVVERDVRTAGVTGDLRLVIPDWDTEFGQAWVEFRGGCHGQGIRPSFGSRFEGALEIVADAVQEVVMETIWTAWPVCPEHRLGMHVDCARGHAIWVCRASRSHTVALVGELPAR</sequence>
<accession>A0A239M4P8</accession>
<dbReference type="OrthoDB" id="3213067at2"/>
<evidence type="ECO:0000313" key="2">
    <source>
        <dbReference type="Proteomes" id="UP000198282"/>
    </source>
</evidence>